<dbReference type="SUPFAM" id="SSF51064">
    <property type="entry name" value="Head domain of nucleotide exchange factor GrpE"/>
    <property type="match status" value="1"/>
</dbReference>
<comment type="subunit">
    <text evidence="3">Homodimer.</text>
</comment>
<dbReference type="GO" id="GO:0042803">
    <property type="term" value="F:protein homodimerization activity"/>
    <property type="evidence" value="ECO:0007669"/>
    <property type="project" value="InterPro"/>
</dbReference>
<keyword evidence="9" id="KW-1185">Reference proteome</keyword>
<dbReference type="AlphaFoldDB" id="A0A4P6MDA3"/>
<proteinExistence type="inferred from homology"/>
<feature type="coiled-coil region" evidence="6">
    <location>
        <begin position="3"/>
        <end position="30"/>
    </location>
</feature>
<feature type="compositionally biased region" description="Basic and acidic residues" evidence="7">
    <location>
        <begin position="31"/>
        <end position="49"/>
    </location>
</feature>
<evidence type="ECO:0000256" key="1">
    <source>
        <dbReference type="ARBA" id="ARBA00009054"/>
    </source>
</evidence>
<dbReference type="Pfam" id="PF01025">
    <property type="entry name" value="GrpE"/>
    <property type="match status" value="1"/>
</dbReference>
<evidence type="ECO:0000313" key="9">
    <source>
        <dbReference type="Proteomes" id="UP000289726"/>
    </source>
</evidence>
<comment type="subcellular location">
    <subcellularLocation>
        <location evidence="3">Cytoplasm</location>
    </subcellularLocation>
</comment>
<dbReference type="PANTHER" id="PTHR21237">
    <property type="entry name" value="GRPE PROTEIN"/>
    <property type="match status" value="1"/>
</dbReference>
<accession>A0A4P6MDA3</accession>
<comment type="function">
    <text evidence="3 4">Participates actively in the response to hyperosmotic and heat shock by preventing the aggregation of stress-denatured proteins, in association with DnaK and GrpE. It is the nucleotide exchange factor for DnaK and may function as a thermosensor. Unfolded proteins bind initially to DnaJ; upon interaction with the DnaJ-bound protein, DnaK hydrolyzes its bound ATP, resulting in the formation of a stable complex. GrpE releases ADP from DnaK; ATP binding to DnaK triggers the release of the substrate protein, thus completing the reaction cycle. Several rounds of ATP-dependent interactions between DnaJ, DnaK and GrpE are required for fully efficient folding.</text>
</comment>
<dbReference type="GO" id="GO:0006457">
    <property type="term" value="P:protein folding"/>
    <property type="evidence" value="ECO:0007669"/>
    <property type="project" value="InterPro"/>
</dbReference>
<dbReference type="PRINTS" id="PR00773">
    <property type="entry name" value="GRPEPROTEIN"/>
</dbReference>
<evidence type="ECO:0000256" key="5">
    <source>
        <dbReference type="RuleBase" id="RU004478"/>
    </source>
</evidence>
<evidence type="ECO:0000313" key="8">
    <source>
        <dbReference type="EMBL" id="QBF23691.1"/>
    </source>
</evidence>
<keyword evidence="6" id="KW-0175">Coiled coil</keyword>
<reference evidence="8 9" key="1">
    <citation type="submission" date="2019-02" db="EMBL/GenBank/DDBJ databases">
        <title>Draft Genome Sequence of Maize Bushy Stunt-like Phytoplasma group 16SrI-B (Aster yellows) in South Africa.</title>
        <authorList>
            <person name="Coetzee B."/>
            <person name="Douglas-Smit N."/>
            <person name="Maree H.J."/>
            <person name="Burger J.T."/>
            <person name="Kruger K."/>
            <person name="Pietersen G."/>
        </authorList>
    </citation>
    <scope>NUCLEOTIDE SEQUENCE [LARGE SCALE GENOMIC DNA]</scope>
    <source>
        <strain evidence="8 9">De Villa</strain>
    </source>
</reference>
<dbReference type="GO" id="GO:0051082">
    <property type="term" value="F:unfolded protein binding"/>
    <property type="evidence" value="ECO:0007669"/>
    <property type="project" value="TreeGrafter"/>
</dbReference>
<dbReference type="PROSITE" id="PS01071">
    <property type="entry name" value="GRPE"/>
    <property type="match status" value="1"/>
</dbReference>
<dbReference type="Gene3D" id="3.90.20.20">
    <property type="match status" value="1"/>
</dbReference>
<dbReference type="HAMAP" id="MF_01151">
    <property type="entry name" value="GrpE"/>
    <property type="match status" value="1"/>
</dbReference>
<evidence type="ECO:0000256" key="7">
    <source>
        <dbReference type="SAM" id="MobiDB-lite"/>
    </source>
</evidence>
<keyword evidence="3" id="KW-0963">Cytoplasm</keyword>
<gene>
    <name evidence="3" type="primary">grpE</name>
    <name evidence="8" type="ORF">EXT02_00405</name>
</gene>
<dbReference type="Gene3D" id="2.30.22.10">
    <property type="entry name" value="Head domain of nucleotide exchange factor GrpE"/>
    <property type="match status" value="1"/>
</dbReference>
<dbReference type="GO" id="GO:0005737">
    <property type="term" value="C:cytoplasm"/>
    <property type="evidence" value="ECO:0007669"/>
    <property type="project" value="UniProtKB-SubCell"/>
</dbReference>
<dbReference type="InterPro" id="IPR000740">
    <property type="entry name" value="GrpE"/>
</dbReference>
<dbReference type="SUPFAM" id="SSF58014">
    <property type="entry name" value="Coiled-coil domain of nucleotide exchange factor GrpE"/>
    <property type="match status" value="1"/>
</dbReference>
<protein>
    <recommendedName>
        <fullName evidence="3 4">Protein GrpE</fullName>
    </recommendedName>
    <alternativeName>
        <fullName evidence="3">HSP-70 cofactor</fullName>
    </alternativeName>
</protein>
<dbReference type="RefSeq" id="WP_130427360.1">
    <property type="nucleotide sequence ID" value="NZ_CP035949.1"/>
</dbReference>
<name>A0A4P6MDA3_9MOLU</name>
<dbReference type="PANTHER" id="PTHR21237:SF23">
    <property type="entry name" value="GRPE PROTEIN HOMOLOG, MITOCHONDRIAL"/>
    <property type="match status" value="1"/>
</dbReference>
<dbReference type="Proteomes" id="UP000289726">
    <property type="component" value="Chromosome"/>
</dbReference>
<comment type="similarity">
    <text evidence="1 3 5">Belongs to the GrpE family.</text>
</comment>
<keyword evidence="2 3" id="KW-0143">Chaperone</keyword>
<evidence type="ECO:0000256" key="3">
    <source>
        <dbReference type="HAMAP-Rule" id="MF_01151"/>
    </source>
</evidence>
<dbReference type="GO" id="GO:0000774">
    <property type="term" value="F:adenyl-nucleotide exchange factor activity"/>
    <property type="evidence" value="ECO:0007669"/>
    <property type="project" value="InterPro"/>
</dbReference>
<evidence type="ECO:0000256" key="4">
    <source>
        <dbReference type="RuleBase" id="RU000639"/>
    </source>
</evidence>
<feature type="compositionally biased region" description="Low complexity" evidence="7">
    <location>
        <begin position="50"/>
        <end position="65"/>
    </location>
</feature>
<sequence>MFLEKDQDNLDNLETQAKELHKDCKECKNCQKEETKTTNKDNQKEDETVKNQSNKSNQTKQTNTKQQKHQSKENSHLQITKLQTQIKELQQQLTQQKKAFDEELLKNQAELINFKKRAQTQKANELKYASSNFITNLLMPLEQLEKVIDMPTQNELLQKYLLGFKLLQQQIKKVLQDEGVEEIEALNKPFDPALHHALETVCDPKKPDKTNLAVLQKGYLYKKRILRPTLVKVNEWSDKNDKNE</sequence>
<dbReference type="InterPro" id="IPR009012">
    <property type="entry name" value="GrpE_head"/>
</dbReference>
<evidence type="ECO:0000256" key="2">
    <source>
        <dbReference type="ARBA" id="ARBA00023186"/>
    </source>
</evidence>
<dbReference type="CDD" id="cd00446">
    <property type="entry name" value="GrpE"/>
    <property type="match status" value="1"/>
</dbReference>
<keyword evidence="3 4" id="KW-0346">Stress response</keyword>
<dbReference type="EMBL" id="CP035949">
    <property type="protein sequence ID" value="QBF23691.1"/>
    <property type="molecule type" value="Genomic_DNA"/>
</dbReference>
<evidence type="ECO:0000256" key="6">
    <source>
        <dbReference type="SAM" id="Coils"/>
    </source>
</evidence>
<dbReference type="GO" id="GO:0051087">
    <property type="term" value="F:protein-folding chaperone binding"/>
    <property type="evidence" value="ECO:0007669"/>
    <property type="project" value="InterPro"/>
</dbReference>
<dbReference type="InterPro" id="IPR013805">
    <property type="entry name" value="GrpE_CC"/>
</dbReference>
<organism evidence="8 9">
    <name type="scientific">'Catharanthus roseus' aster yellows phytoplasma</name>
    <dbReference type="NCBI Taxonomy" id="1193712"/>
    <lineage>
        <taxon>Bacteria</taxon>
        <taxon>Bacillati</taxon>
        <taxon>Mycoplasmatota</taxon>
        <taxon>Mollicutes</taxon>
        <taxon>Acholeplasmatales</taxon>
        <taxon>Acholeplasmataceae</taxon>
        <taxon>Candidatus Phytoplasma</taxon>
        <taxon>16SrI (Aster yellows group)</taxon>
    </lineage>
</organism>
<feature type="region of interest" description="Disordered" evidence="7">
    <location>
        <begin position="31"/>
        <end position="77"/>
    </location>
</feature>